<evidence type="ECO:0000256" key="4">
    <source>
        <dbReference type="ARBA" id="ARBA00023157"/>
    </source>
</evidence>
<evidence type="ECO:0000256" key="3">
    <source>
        <dbReference type="ARBA" id="ARBA00023002"/>
    </source>
</evidence>
<dbReference type="EMBL" id="MHJI01000001">
    <property type="protein sequence ID" value="OGY66680.1"/>
    <property type="molecule type" value="Genomic_DNA"/>
</dbReference>
<dbReference type="Pfam" id="PF07992">
    <property type="entry name" value="Pyr_redox_2"/>
    <property type="match status" value="1"/>
</dbReference>
<evidence type="ECO:0000313" key="8">
    <source>
        <dbReference type="Proteomes" id="UP000178517"/>
    </source>
</evidence>
<dbReference type="InterPro" id="IPR008255">
    <property type="entry name" value="Pyr_nucl-diS_OxRdtase_2_AS"/>
</dbReference>
<dbReference type="AlphaFoldDB" id="A0A1G1ZSE6"/>
<dbReference type="Gene3D" id="3.50.50.60">
    <property type="entry name" value="FAD/NAD(P)-binding domain"/>
    <property type="match status" value="2"/>
</dbReference>
<dbReference type="InterPro" id="IPR023753">
    <property type="entry name" value="FAD/NAD-binding_dom"/>
</dbReference>
<dbReference type="InterPro" id="IPR036188">
    <property type="entry name" value="FAD/NAD-bd_sf"/>
</dbReference>
<keyword evidence="2" id="KW-0274">FAD</keyword>
<evidence type="ECO:0000256" key="5">
    <source>
        <dbReference type="ARBA" id="ARBA00023284"/>
    </source>
</evidence>
<dbReference type="GO" id="GO:0016668">
    <property type="term" value="F:oxidoreductase activity, acting on a sulfur group of donors, NAD(P) as acceptor"/>
    <property type="evidence" value="ECO:0007669"/>
    <property type="project" value="UniProtKB-ARBA"/>
</dbReference>
<keyword evidence="1" id="KW-0285">Flavoprotein</keyword>
<dbReference type="PANTHER" id="PTHR48105">
    <property type="entry name" value="THIOREDOXIN REDUCTASE 1-RELATED-RELATED"/>
    <property type="match status" value="1"/>
</dbReference>
<comment type="caution">
    <text evidence="7">The sequence shown here is derived from an EMBL/GenBank/DDBJ whole genome shotgun (WGS) entry which is preliminary data.</text>
</comment>
<dbReference type="InterPro" id="IPR050097">
    <property type="entry name" value="Ferredoxin-NADP_redctase_2"/>
</dbReference>
<proteinExistence type="predicted"/>
<keyword evidence="3" id="KW-0560">Oxidoreductase</keyword>
<organism evidence="7 8">
    <name type="scientific">Candidatus Harrisonbacteria bacterium RIFCSPLOWO2_01_FULL_40_28</name>
    <dbReference type="NCBI Taxonomy" id="1798406"/>
    <lineage>
        <taxon>Bacteria</taxon>
        <taxon>Candidatus Harrisoniibacteriota</taxon>
    </lineage>
</organism>
<name>A0A1G1ZSE6_9BACT</name>
<dbReference type="SUPFAM" id="SSF51905">
    <property type="entry name" value="FAD/NAD(P)-binding domain"/>
    <property type="match status" value="2"/>
</dbReference>
<evidence type="ECO:0000313" key="7">
    <source>
        <dbReference type="EMBL" id="OGY66680.1"/>
    </source>
</evidence>
<keyword evidence="4" id="KW-1015">Disulfide bond</keyword>
<gene>
    <name evidence="7" type="ORF">A3A04_01600</name>
</gene>
<accession>A0A1G1ZSE6</accession>
<evidence type="ECO:0000259" key="6">
    <source>
        <dbReference type="Pfam" id="PF07992"/>
    </source>
</evidence>
<dbReference type="PRINTS" id="PR00368">
    <property type="entry name" value="FADPNR"/>
</dbReference>
<protein>
    <recommendedName>
        <fullName evidence="6">FAD/NAD(P)-binding domain-containing protein</fullName>
    </recommendedName>
</protein>
<keyword evidence="5" id="KW-0676">Redox-active center</keyword>
<dbReference type="STRING" id="1798406.A3A04_01600"/>
<dbReference type="PROSITE" id="PS00573">
    <property type="entry name" value="PYRIDINE_REDOX_2"/>
    <property type="match status" value="1"/>
</dbReference>
<dbReference type="PRINTS" id="PR00469">
    <property type="entry name" value="PNDRDTASEII"/>
</dbReference>
<feature type="domain" description="FAD/NAD(P)-binding" evidence="6">
    <location>
        <begin position="2"/>
        <end position="282"/>
    </location>
</feature>
<reference evidence="7 8" key="1">
    <citation type="journal article" date="2016" name="Nat. Commun.">
        <title>Thousands of microbial genomes shed light on interconnected biogeochemical processes in an aquifer system.</title>
        <authorList>
            <person name="Anantharaman K."/>
            <person name="Brown C.T."/>
            <person name="Hug L.A."/>
            <person name="Sharon I."/>
            <person name="Castelle C.J."/>
            <person name="Probst A.J."/>
            <person name="Thomas B.C."/>
            <person name="Singh A."/>
            <person name="Wilkins M.J."/>
            <person name="Karaoz U."/>
            <person name="Brodie E.L."/>
            <person name="Williams K.H."/>
            <person name="Hubbard S.S."/>
            <person name="Banfield J.F."/>
        </authorList>
    </citation>
    <scope>NUCLEOTIDE SEQUENCE [LARGE SCALE GENOMIC DNA]</scope>
</reference>
<sequence>MYDLIIVGGGPAGVAAGVYAGRKRIKALLVTDTFGGQSLVSNEVQNWIGTKSISGFDLGKNLEEHLREYSDVEIMDGAWVKSIIKEDKGFRLQVSDDKSVNTRTVLIATGSRHRKLEVPGEKELEGKGVAYCSTCDAPLFEGKVVAVIGGGNSGLEAVRDLIPYAKEIYLLIRSEKTKGDPVTFEKISGNPKVHIVTMAQTKEILGTDHARGLRYVDLETSMDKELLVEGVFVEIGTVPNSELVKGLAEINPYGEIIVDHKTQRTSVPGIWAAGDVCDVLYKQNNISVGDAIKAALNIERYLHKE</sequence>
<evidence type="ECO:0000256" key="2">
    <source>
        <dbReference type="ARBA" id="ARBA00022827"/>
    </source>
</evidence>
<dbReference type="Proteomes" id="UP000178517">
    <property type="component" value="Unassembled WGS sequence"/>
</dbReference>
<evidence type="ECO:0000256" key="1">
    <source>
        <dbReference type="ARBA" id="ARBA00022630"/>
    </source>
</evidence>